<dbReference type="PANTHER" id="PTHR34135">
    <property type="entry name" value="LYSOZYME"/>
    <property type="match status" value="1"/>
</dbReference>
<dbReference type="CDD" id="cd00599">
    <property type="entry name" value="GH25_muramidase"/>
    <property type="match status" value="1"/>
</dbReference>
<dbReference type="GO" id="GO:0009253">
    <property type="term" value="P:peptidoglycan catabolic process"/>
    <property type="evidence" value="ECO:0007669"/>
    <property type="project" value="InterPro"/>
</dbReference>
<dbReference type="GO" id="GO:0003796">
    <property type="term" value="F:lysozyme activity"/>
    <property type="evidence" value="ECO:0007669"/>
    <property type="project" value="InterPro"/>
</dbReference>
<evidence type="ECO:0000256" key="3">
    <source>
        <dbReference type="ARBA" id="ARBA00023295"/>
    </source>
</evidence>
<dbReference type="InterPro" id="IPR017853">
    <property type="entry name" value="GH"/>
</dbReference>
<organism evidence="4 5">
    <name type="scientific">Candidatus Gottesmanbacteria bacterium GW2011_GWB1_49_7</name>
    <dbReference type="NCBI Taxonomy" id="1618448"/>
    <lineage>
        <taxon>Bacteria</taxon>
        <taxon>Candidatus Gottesmaniibacteriota</taxon>
    </lineage>
</organism>
<keyword evidence="2" id="KW-0378">Hydrolase</keyword>
<keyword evidence="3" id="KW-0326">Glycosidase</keyword>
<evidence type="ECO:0000256" key="2">
    <source>
        <dbReference type="ARBA" id="ARBA00022801"/>
    </source>
</evidence>
<accession>A0A0G1YEH8</accession>
<sequence length="294" mass="33331">MTPFDPRVRKYSDFAAPYDSFWARWEFTANLVIDKVEGYSYPVVYGIDLSRHNADPIDFDRVYNAGYRFVIFKASEGSSYRDPQFEARWPRAYDADLCLMAYHFFRDGASGISQADNFLSAIDPMYQAVNRNTRMWLDVEANDGITVTTRRVRISDFLTMVHSLGGVYSSPYLWQVLTNNMPLPESAAGWAAHWTSADQPTIPGGWTRANTRLWQIGIAGSHAWAPAVPGVPGRCDVNVFFGDLAALDEWLGDQNPPPPPDDLEERVLELENRTLMQGVMIMGLDERVRMLEGR</sequence>
<dbReference type="Proteomes" id="UP000034588">
    <property type="component" value="Unassembled WGS sequence"/>
</dbReference>
<dbReference type="PROSITE" id="PS51904">
    <property type="entry name" value="GLYCOSYL_HYDROL_F25_2"/>
    <property type="match status" value="1"/>
</dbReference>
<protein>
    <submittedName>
        <fullName evidence="4">Lysozyme M1</fullName>
    </submittedName>
</protein>
<dbReference type="Pfam" id="PF01183">
    <property type="entry name" value="Glyco_hydro_25"/>
    <property type="match status" value="1"/>
</dbReference>
<comment type="caution">
    <text evidence="4">The sequence shown here is derived from an EMBL/GenBank/DDBJ whole genome shotgun (WGS) entry which is preliminary data.</text>
</comment>
<dbReference type="InterPro" id="IPR002053">
    <property type="entry name" value="Glyco_hydro_25"/>
</dbReference>
<proteinExistence type="inferred from homology"/>
<dbReference type="SUPFAM" id="SSF51445">
    <property type="entry name" value="(Trans)glycosidases"/>
    <property type="match status" value="1"/>
</dbReference>
<reference evidence="4 5" key="1">
    <citation type="journal article" date="2015" name="Nature">
        <title>rRNA introns, odd ribosomes, and small enigmatic genomes across a large radiation of phyla.</title>
        <authorList>
            <person name="Brown C.T."/>
            <person name="Hug L.A."/>
            <person name="Thomas B.C."/>
            <person name="Sharon I."/>
            <person name="Castelle C.J."/>
            <person name="Singh A."/>
            <person name="Wilkins M.J."/>
            <person name="Williams K.H."/>
            <person name="Banfield J.F."/>
        </authorList>
    </citation>
    <scope>NUCLEOTIDE SEQUENCE [LARGE SCALE GENOMIC DNA]</scope>
</reference>
<evidence type="ECO:0000256" key="1">
    <source>
        <dbReference type="ARBA" id="ARBA00010646"/>
    </source>
</evidence>
<dbReference type="GO" id="GO:0016998">
    <property type="term" value="P:cell wall macromolecule catabolic process"/>
    <property type="evidence" value="ECO:0007669"/>
    <property type="project" value="InterPro"/>
</dbReference>
<dbReference type="SMART" id="SM00641">
    <property type="entry name" value="Glyco_25"/>
    <property type="match status" value="1"/>
</dbReference>
<dbReference type="AlphaFoldDB" id="A0A0G1YEH8"/>
<dbReference type="EMBL" id="LCQD01000001">
    <property type="protein sequence ID" value="KKW13387.1"/>
    <property type="molecule type" value="Genomic_DNA"/>
</dbReference>
<evidence type="ECO:0000313" key="4">
    <source>
        <dbReference type="EMBL" id="KKW13387.1"/>
    </source>
</evidence>
<comment type="similarity">
    <text evidence="1">Belongs to the glycosyl hydrolase 25 family.</text>
</comment>
<dbReference type="GO" id="GO:0016052">
    <property type="term" value="P:carbohydrate catabolic process"/>
    <property type="evidence" value="ECO:0007669"/>
    <property type="project" value="TreeGrafter"/>
</dbReference>
<gene>
    <name evidence="4" type="ORF">UY48_C0001G0008</name>
</gene>
<name>A0A0G1YEH8_9BACT</name>
<dbReference type="InterPro" id="IPR018077">
    <property type="entry name" value="Glyco_hydro_fam25_subgr"/>
</dbReference>
<dbReference type="PANTHER" id="PTHR34135:SF2">
    <property type="entry name" value="LYSOZYME"/>
    <property type="match status" value="1"/>
</dbReference>
<dbReference type="Gene3D" id="3.20.20.80">
    <property type="entry name" value="Glycosidases"/>
    <property type="match status" value="1"/>
</dbReference>
<evidence type="ECO:0000313" key="5">
    <source>
        <dbReference type="Proteomes" id="UP000034588"/>
    </source>
</evidence>